<evidence type="ECO:0000256" key="3">
    <source>
        <dbReference type="ARBA" id="ARBA00022989"/>
    </source>
</evidence>
<feature type="transmembrane region" description="Helical" evidence="5">
    <location>
        <begin position="281"/>
        <end position="301"/>
    </location>
</feature>
<keyword evidence="1 5" id="KW-1003">Cell membrane</keyword>
<dbReference type="Proteomes" id="UP000386847">
    <property type="component" value="Chromosome"/>
</dbReference>
<feature type="transmembrane region" description="Helical" evidence="5">
    <location>
        <begin position="164"/>
        <end position="186"/>
    </location>
</feature>
<evidence type="ECO:0000256" key="5">
    <source>
        <dbReference type="HAMAP-Rule" id="MF_01600"/>
    </source>
</evidence>
<keyword evidence="2 5" id="KW-0812">Transmembrane</keyword>
<feature type="compositionally biased region" description="Low complexity" evidence="6">
    <location>
        <begin position="873"/>
        <end position="903"/>
    </location>
</feature>
<evidence type="ECO:0000313" key="7">
    <source>
        <dbReference type="EMBL" id="QGF24427.1"/>
    </source>
</evidence>
<dbReference type="RefSeq" id="WP_153572956.1">
    <property type="nucleotide sequence ID" value="NZ_CP045725.1"/>
</dbReference>
<evidence type="ECO:0000256" key="6">
    <source>
        <dbReference type="SAM" id="MobiDB-lite"/>
    </source>
</evidence>
<dbReference type="GO" id="GO:0005576">
    <property type="term" value="C:extracellular region"/>
    <property type="evidence" value="ECO:0007669"/>
    <property type="project" value="TreeGrafter"/>
</dbReference>
<sequence>MSTASPARPRRKPHPLLITLVAMAVLLVLLAVTANVWTDFLWYRALGYSAVFTTRLLTEGVLFALGFLIMSGLVIGNGLVALRLRPRTRPTAHSSLLESYRHVLFSGRFRVVLYVFGVILGFFGGFGISGNVDTVLAWLHRTPFGGNEAGFGLDPGFFVFSYPFWKMALTFLITCLVLSGLVALVIHYLSGALRLERGARSSAGAQVHLSIVIGVILVVYAVLRIFERYGLQVASSQLLTGIGYTDDHVRTTAQLILAAITLVCALLFFANAALRRWRIPVASIVLLVLSGLILGLIYPAVVQAFSVNPDEPDKEKPYIERHIAATRAAYGVSDVGVQDYTAVTKTSPGQLRADAEALPGIRLIDPKVVAPAYEQFQQVRGFYQFPKTLDVDRYTINGQESDVVVAAREIDLTGLDSKSWNNIHTVYTHGYGMVAAYGNRRQTEGQPDWIEKDIPPTGALGEQQSRVYFGQLFTNFSIVGAPAGSGPVELDTPGGGDQSGGSKMFTYDGKGGVGIGNFLTRALYAIRFADANILLSDRVNSDSRIIYNRTPSERVKAAAPWLTVDSNIYPAIVKGRLVWIVDGYTTSNTYPNAQRVNLDSAVSAQRATDTGLGATGRSINYMRNSVKAVVDAYDGTVDLYAWDTSDPILQTWSKTYPGLVKSREEISSELLNHLRYPEDLFQVQREVLARYHMTDPHQWYQRTDLWQIPDDPVLGQSNKEKPYYLSVKWPGDQDPIFSLTSVYVPNARSNLASYMAVNADAASPHYGQIRILRMSDQTQIDGPGQTFNAMTTNEQVATRLRPYLNQGAASAAYGNLLTLPVGGGLLYVQPVYTERQGATGAYPALTFVMSRFGNSVGIGTTLQQSLDQVFAGDAGATTGETGGAAQPTSPGTSPSTTPPSTSTAPVDQAGLQKAVAEAQQAFTDADKALKAGDLGTYQKKTQEAQAAVARMRQALGG</sequence>
<reference evidence="7 8" key="1">
    <citation type="submission" date="2019-10" db="EMBL/GenBank/DDBJ databases">
        <title>Genomic analysis of Raineyella sp. CBA3103.</title>
        <authorList>
            <person name="Roh S.W."/>
        </authorList>
    </citation>
    <scope>NUCLEOTIDE SEQUENCE [LARGE SCALE GENOMIC DNA]</scope>
    <source>
        <strain evidence="7 8">CBA3103</strain>
    </source>
</reference>
<keyword evidence="8" id="KW-1185">Reference proteome</keyword>
<dbReference type="GO" id="GO:0005886">
    <property type="term" value="C:plasma membrane"/>
    <property type="evidence" value="ECO:0007669"/>
    <property type="project" value="UniProtKB-SubCell"/>
</dbReference>
<keyword evidence="4 5" id="KW-0472">Membrane</keyword>
<comment type="subcellular location">
    <subcellularLocation>
        <location evidence="5">Cell membrane</location>
        <topology evidence="5">Multi-pass membrane protein</topology>
    </subcellularLocation>
</comment>
<comment type="similarity">
    <text evidence="5">Belongs to the UPF0182 family.</text>
</comment>
<dbReference type="EMBL" id="CP045725">
    <property type="protein sequence ID" value="QGF24427.1"/>
    <property type="molecule type" value="Genomic_DNA"/>
</dbReference>
<accession>A0A5Q2FF62</accession>
<dbReference type="HAMAP" id="MF_01600">
    <property type="entry name" value="UPF0182"/>
    <property type="match status" value="1"/>
</dbReference>
<gene>
    <name evidence="7" type="ORF">Rai3103_13050</name>
</gene>
<dbReference type="PANTHER" id="PTHR39344:SF1">
    <property type="entry name" value="UPF0182 PROTEIN SLL1060"/>
    <property type="match status" value="1"/>
</dbReference>
<dbReference type="AlphaFoldDB" id="A0A5Q2FF62"/>
<protein>
    <recommendedName>
        <fullName evidence="5">UPF0182 protein Rai3103_13050</fullName>
    </recommendedName>
</protein>
<keyword evidence="3 5" id="KW-1133">Transmembrane helix</keyword>
<name>A0A5Q2FF62_9ACTN</name>
<evidence type="ECO:0000256" key="2">
    <source>
        <dbReference type="ARBA" id="ARBA00022692"/>
    </source>
</evidence>
<feature type="transmembrane region" description="Helical" evidence="5">
    <location>
        <begin position="60"/>
        <end position="82"/>
    </location>
</feature>
<feature type="transmembrane region" description="Helical" evidence="5">
    <location>
        <begin position="255"/>
        <end position="274"/>
    </location>
</feature>
<feature type="transmembrane region" description="Helical" evidence="5">
    <location>
        <begin position="207"/>
        <end position="226"/>
    </location>
</feature>
<dbReference type="PANTHER" id="PTHR39344">
    <property type="entry name" value="UPF0182 PROTEIN SLL1060"/>
    <property type="match status" value="1"/>
</dbReference>
<evidence type="ECO:0000256" key="4">
    <source>
        <dbReference type="ARBA" id="ARBA00023136"/>
    </source>
</evidence>
<dbReference type="KEGG" id="rain:Rai3103_13050"/>
<comment type="caution">
    <text evidence="5">Lacks conserved residue(s) required for the propagation of feature annotation.</text>
</comment>
<evidence type="ECO:0000313" key="8">
    <source>
        <dbReference type="Proteomes" id="UP000386847"/>
    </source>
</evidence>
<evidence type="ECO:0000256" key="1">
    <source>
        <dbReference type="ARBA" id="ARBA00022475"/>
    </source>
</evidence>
<dbReference type="Pfam" id="PF03699">
    <property type="entry name" value="UPF0182"/>
    <property type="match status" value="1"/>
</dbReference>
<proteinExistence type="inferred from homology"/>
<feature type="transmembrane region" description="Helical" evidence="5">
    <location>
        <begin position="111"/>
        <end position="129"/>
    </location>
</feature>
<feature type="region of interest" description="Disordered" evidence="6">
    <location>
        <begin position="873"/>
        <end position="907"/>
    </location>
</feature>
<organism evidence="7 8">
    <name type="scientific">Raineyella fluvialis</name>
    <dbReference type="NCBI Taxonomy" id="2662261"/>
    <lineage>
        <taxon>Bacteria</taxon>
        <taxon>Bacillati</taxon>
        <taxon>Actinomycetota</taxon>
        <taxon>Actinomycetes</taxon>
        <taxon>Propionibacteriales</taxon>
        <taxon>Propionibacteriaceae</taxon>
        <taxon>Raineyella</taxon>
    </lineage>
</organism>
<dbReference type="InterPro" id="IPR005372">
    <property type="entry name" value="UPF0182"/>
</dbReference>